<evidence type="ECO:0000256" key="1">
    <source>
        <dbReference type="ARBA" id="ARBA00004236"/>
    </source>
</evidence>
<evidence type="ECO:0000313" key="13">
    <source>
        <dbReference type="RefSeq" id="XP_012874777.1"/>
    </source>
</evidence>
<dbReference type="AlphaFoldDB" id="A0A1S3FFQ8"/>
<dbReference type="RefSeq" id="XP_012874777.1">
    <property type="nucleotide sequence ID" value="XM_013019323.1"/>
</dbReference>
<comment type="subcellular location">
    <subcellularLocation>
        <location evidence="1">Cell membrane</location>
    </subcellularLocation>
</comment>
<dbReference type="InterPro" id="IPR000082">
    <property type="entry name" value="SEA_dom"/>
</dbReference>
<dbReference type="GO" id="GO:0005886">
    <property type="term" value="C:plasma membrane"/>
    <property type="evidence" value="ECO:0007669"/>
    <property type="project" value="UniProtKB-SubCell"/>
</dbReference>
<feature type="compositionally biased region" description="Polar residues" evidence="9">
    <location>
        <begin position="355"/>
        <end position="373"/>
    </location>
</feature>
<feature type="domain" description="SEA" evidence="11">
    <location>
        <begin position="84"/>
        <end position="199"/>
    </location>
</feature>
<dbReference type="InParanoid" id="A0A1S3FFQ8"/>
<dbReference type="SMART" id="SM00181">
    <property type="entry name" value="EGF"/>
    <property type="match status" value="3"/>
</dbReference>
<keyword evidence="5" id="KW-0677">Repeat</keyword>
<keyword evidence="3" id="KW-0245">EGF-like domain</keyword>
<keyword evidence="7" id="KW-1015">Disulfide bond</keyword>
<accession>A0A1S3FFQ8</accession>
<feature type="region of interest" description="Disordered" evidence="9">
    <location>
        <begin position="355"/>
        <end position="379"/>
    </location>
</feature>
<reference evidence="13" key="1">
    <citation type="submission" date="2025-08" db="UniProtKB">
        <authorList>
            <consortium name="RefSeq"/>
        </authorList>
    </citation>
    <scope>IDENTIFICATION</scope>
    <source>
        <tissue evidence="13">Kidney</tissue>
    </source>
</reference>
<keyword evidence="2" id="KW-1003">Cell membrane</keyword>
<dbReference type="Proteomes" id="UP000081671">
    <property type="component" value="Unplaced"/>
</dbReference>
<evidence type="ECO:0000256" key="5">
    <source>
        <dbReference type="ARBA" id="ARBA00022737"/>
    </source>
</evidence>
<gene>
    <name evidence="13" type="primary">Muc13</name>
</gene>
<dbReference type="InterPro" id="IPR000742">
    <property type="entry name" value="EGF"/>
</dbReference>
<feature type="transmembrane region" description="Helical" evidence="10">
    <location>
        <begin position="288"/>
        <end position="310"/>
    </location>
</feature>
<dbReference type="PANTHER" id="PTHR24037">
    <property type="entry name" value="HEART DEVELOPMENT PROTEIN WITH EGF-LIKE DOMAINS 1"/>
    <property type="match status" value="1"/>
</dbReference>
<dbReference type="PROSITE" id="PS50024">
    <property type="entry name" value="SEA"/>
    <property type="match status" value="1"/>
</dbReference>
<evidence type="ECO:0000256" key="4">
    <source>
        <dbReference type="ARBA" id="ARBA00022729"/>
    </source>
</evidence>
<evidence type="ECO:0000256" key="3">
    <source>
        <dbReference type="ARBA" id="ARBA00022536"/>
    </source>
</evidence>
<keyword evidence="10" id="KW-0812">Transmembrane</keyword>
<evidence type="ECO:0000256" key="8">
    <source>
        <dbReference type="ARBA" id="ARBA00023180"/>
    </source>
</evidence>
<keyword evidence="10" id="KW-1133">Transmembrane helix</keyword>
<dbReference type="CTD" id="56667"/>
<proteinExistence type="predicted"/>
<evidence type="ECO:0000256" key="2">
    <source>
        <dbReference type="ARBA" id="ARBA00022475"/>
    </source>
</evidence>
<sequence length="379" mass="41590">MRAAGLVQASVQNIFAEDTDQTESTVSDLILQAAENDTDISVNNSTSDLCQGDPCGIASCVELNNKHFCKCPEGYYYTSLNCTKGKTFLREITVTVNDTSGLDDEHSLNYQELHDKINTFFTDALKDTDYKQTVIAQVSILSGSARSLMRAAGLVRASVQNIFAEDTKQTESTVSVLILRAAENNPDISVNIRMDPCESSGCKYDGNNCTDILLCECKTGLQRPNPFSTCNGLHCPDNCIAENKKQCTRDSNGASVCECLPGYKNDKGFCEKCPFGYNGKDCEDQFQLILTIVGTIAAFLILALVIALIVSVRSKNKGKNIEEQHLIDNDFQNLRLQQTGFSNAGAEGNIFPQVRTSASRNTPEQNPYISQKSIPRPDY</sequence>
<name>A0A1S3FFQ8_DIPOR</name>
<dbReference type="GeneID" id="105987904"/>
<dbReference type="PROSITE" id="PS01186">
    <property type="entry name" value="EGF_2"/>
    <property type="match status" value="2"/>
</dbReference>
<evidence type="ECO:0000259" key="11">
    <source>
        <dbReference type="PROSITE" id="PS50024"/>
    </source>
</evidence>
<dbReference type="FunCoup" id="A0A1S3FFQ8">
    <property type="interactions" value="31"/>
</dbReference>
<evidence type="ECO:0000256" key="7">
    <source>
        <dbReference type="ARBA" id="ARBA00023157"/>
    </source>
</evidence>
<dbReference type="KEGG" id="dord:105987904"/>
<keyword evidence="6 10" id="KW-0472">Membrane</keyword>
<protein>
    <submittedName>
        <fullName evidence="13">Mucin-13</fullName>
    </submittedName>
</protein>
<evidence type="ECO:0000256" key="6">
    <source>
        <dbReference type="ARBA" id="ARBA00023136"/>
    </source>
</evidence>
<keyword evidence="8" id="KW-0325">Glycoprotein</keyword>
<dbReference type="OrthoDB" id="8938333at2759"/>
<keyword evidence="12" id="KW-1185">Reference proteome</keyword>
<evidence type="ECO:0000256" key="10">
    <source>
        <dbReference type="SAM" id="Phobius"/>
    </source>
</evidence>
<dbReference type="PANTHER" id="PTHR24037:SF10">
    <property type="entry name" value="MUCIN-13"/>
    <property type="match status" value="1"/>
</dbReference>
<evidence type="ECO:0000313" key="12">
    <source>
        <dbReference type="Proteomes" id="UP000081671"/>
    </source>
</evidence>
<evidence type="ECO:0000256" key="9">
    <source>
        <dbReference type="SAM" id="MobiDB-lite"/>
    </source>
</evidence>
<keyword evidence="4" id="KW-0732">Signal</keyword>
<organism evidence="12 13">
    <name type="scientific">Dipodomys ordii</name>
    <name type="common">Ord's kangaroo rat</name>
    <dbReference type="NCBI Taxonomy" id="10020"/>
    <lineage>
        <taxon>Eukaryota</taxon>
        <taxon>Metazoa</taxon>
        <taxon>Chordata</taxon>
        <taxon>Craniata</taxon>
        <taxon>Vertebrata</taxon>
        <taxon>Euteleostomi</taxon>
        <taxon>Mammalia</taxon>
        <taxon>Eutheria</taxon>
        <taxon>Euarchontoglires</taxon>
        <taxon>Glires</taxon>
        <taxon>Rodentia</taxon>
        <taxon>Castorimorpha</taxon>
        <taxon>Heteromyidae</taxon>
        <taxon>Dipodomyinae</taxon>
        <taxon>Dipodomys</taxon>
    </lineage>
</organism>